<sequence>EEILKGSRQFQYTWRLHSFPRVCIHGVEALKPIFEKESLPVPTILAAGTAVARYCATEGAQTKRGCLQQEPVQQIMQTISAKIYQSCPSTKEDKSKRDISVALLKAVANIRNATQELRSTIFSCFQQSSAATNVRVAAADTLRNIPCSDEITEKLLQEAKKSSIDAELRIFAYKAAVMCANTSQLDSLIDEVTRTDNSQVRSFILSDLTNLQ</sequence>
<accession>W8FT51</accession>
<dbReference type="InterPro" id="IPR011030">
    <property type="entry name" value="Lipovitellin_superhlx_dom"/>
</dbReference>
<dbReference type="Gene3D" id="1.25.10.20">
    <property type="entry name" value="Vitellinogen, superhelical"/>
    <property type="match status" value="1"/>
</dbReference>
<dbReference type="Pfam" id="PF01347">
    <property type="entry name" value="Vitellogenin_N"/>
    <property type="match status" value="1"/>
</dbReference>
<evidence type="ECO:0000313" key="2">
    <source>
        <dbReference type="EMBL" id="AHK05985.1"/>
    </source>
</evidence>
<dbReference type="PANTHER" id="PTHR23345">
    <property type="entry name" value="VITELLOGENIN-RELATED"/>
    <property type="match status" value="1"/>
</dbReference>
<dbReference type="InterPro" id="IPR050733">
    <property type="entry name" value="Vitellogenin/Apolipophorin"/>
</dbReference>
<feature type="non-terminal residue" evidence="2">
    <location>
        <position position="1"/>
    </location>
</feature>
<dbReference type="PANTHER" id="PTHR23345:SF36">
    <property type="entry name" value="APOLIPOPHORINS"/>
    <property type="match status" value="1"/>
</dbReference>
<protein>
    <submittedName>
        <fullName evidence="2">Vitellogenin protein 2</fullName>
    </submittedName>
</protein>
<dbReference type="GO" id="GO:0005319">
    <property type="term" value="F:lipid transporter activity"/>
    <property type="evidence" value="ECO:0007669"/>
    <property type="project" value="InterPro"/>
</dbReference>
<evidence type="ECO:0000259" key="1">
    <source>
        <dbReference type="Pfam" id="PF01347"/>
    </source>
</evidence>
<dbReference type="InterPro" id="IPR001747">
    <property type="entry name" value="Vitellogenin_N"/>
</dbReference>
<feature type="domain" description="Vitellogenin" evidence="1">
    <location>
        <begin position="29"/>
        <end position="208"/>
    </location>
</feature>
<name>W8FT51_9CRUS</name>
<feature type="non-terminal residue" evidence="2">
    <location>
        <position position="212"/>
    </location>
</feature>
<dbReference type="AlphaFoldDB" id="W8FT51"/>
<dbReference type="EMBL" id="KF934403">
    <property type="protein sequence ID" value="AHK05985.1"/>
    <property type="molecule type" value="mRNA"/>
</dbReference>
<proteinExistence type="evidence at transcript level"/>
<organism evidence="2">
    <name type="scientific">Chaetogammarus marinus</name>
    <dbReference type="NCBI Taxonomy" id="315579"/>
    <lineage>
        <taxon>Eukaryota</taxon>
        <taxon>Metazoa</taxon>
        <taxon>Ecdysozoa</taxon>
        <taxon>Arthropoda</taxon>
        <taxon>Crustacea</taxon>
        <taxon>Multicrustacea</taxon>
        <taxon>Malacostraca</taxon>
        <taxon>Eumalacostraca</taxon>
        <taxon>Peracarida</taxon>
        <taxon>Amphipoda</taxon>
        <taxon>Senticaudata</taxon>
        <taxon>Gammarida</taxon>
        <taxon>Gammaridira</taxon>
        <taxon>Gammaroidea</taxon>
        <taxon>Gammaridae</taxon>
        <taxon>Chaetogammarus</taxon>
    </lineage>
</organism>
<dbReference type="SUPFAM" id="SSF48431">
    <property type="entry name" value="Lipovitellin-phosvitin complex, superhelical domain"/>
    <property type="match status" value="1"/>
</dbReference>
<reference evidence="2" key="1">
    <citation type="journal article" date="2013" name="Aquat. Toxicol.">
        <title>Vitellogenin is not an appropriate biomarker of feminisation in a Crustacean.</title>
        <authorList>
            <person name="Short S."/>
            <person name="Yang G."/>
            <person name="Kille P."/>
            <person name="Ford A.T."/>
        </authorList>
    </citation>
    <scope>NUCLEOTIDE SEQUENCE</scope>
</reference>